<reference evidence="3 5" key="3">
    <citation type="submission" date="2020-05" db="EMBL/GenBank/DDBJ databases">
        <title>FDA dAtabase for Regulatory Grade micrObial Sequences (FDA-ARGOS): Supporting development and validation of Infectious Disease Dx tests.</title>
        <authorList>
            <person name="Pederson C."/>
            <person name="Tallon L."/>
            <person name="Sadzewicz L."/>
            <person name="Zhao X."/>
            <person name="Vavikolanu K."/>
            <person name="Mehta A."/>
            <person name="Aluvathingal J."/>
            <person name="Nadendla S."/>
            <person name="Myers T."/>
            <person name="Yan Y."/>
            <person name="Sichtig H."/>
        </authorList>
    </citation>
    <scope>NUCLEOTIDE SEQUENCE [LARGE SCALE GENOMIC DNA]</scope>
    <source>
        <strain evidence="3 5">FDAARGOS_764</strain>
    </source>
</reference>
<evidence type="ECO:0000313" key="4">
    <source>
        <dbReference type="Proteomes" id="UP000215361"/>
    </source>
</evidence>
<dbReference type="Pfam" id="PF09515">
    <property type="entry name" value="Thia_YuaJ"/>
    <property type="match status" value="1"/>
</dbReference>
<accession>A0A133MYA6</accession>
<dbReference type="GO" id="GO:0005886">
    <property type="term" value="C:plasma membrane"/>
    <property type="evidence" value="ECO:0007669"/>
    <property type="project" value="InterPro"/>
</dbReference>
<keyword evidence="1" id="KW-0812">Transmembrane</keyword>
<dbReference type="AlphaFoldDB" id="A0A133MYA6"/>
<evidence type="ECO:0000313" key="5">
    <source>
        <dbReference type="Proteomes" id="UP000502899"/>
    </source>
</evidence>
<dbReference type="Proteomes" id="UP000215361">
    <property type="component" value="Unassembled WGS sequence"/>
</dbReference>
<evidence type="ECO:0000256" key="1">
    <source>
        <dbReference type="SAM" id="Phobius"/>
    </source>
</evidence>
<feature type="transmembrane region" description="Helical" evidence="1">
    <location>
        <begin position="7"/>
        <end position="27"/>
    </location>
</feature>
<dbReference type="GO" id="GO:0015234">
    <property type="term" value="F:thiamine transmembrane transporter activity"/>
    <property type="evidence" value="ECO:0007669"/>
    <property type="project" value="InterPro"/>
</dbReference>
<feature type="transmembrane region" description="Helical" evidence="1">
    <location>
        <begin position="110"/>
        <end position="133"/>
    </location>
</feature>
<dbReference type="Proteomes" id="UP000502899">
    <property type="component" value="Chromosome"/>
</dbReference>
<protein>
    <submittedName>
        <fullName evidence="2">Energy-coupled thiamine transporter ThiT</fullName>
    </submittedName>
</protein>
<evidence type="ECO:0000313" key="2">
    <source>
        <dbReference type="EMBL" id="OXZ38417.1"/>
    </source>
</evidence>
<dbReference type="NCBIfam" id="TIGR02357">
    <property type="entry name" value="ECF_ThiT_YuaJ"/>
    <property type="match status" value="1"/>
</dbReference>
<name>A0A133MYA6_FINMA</name>
<gene>
    <name evidence="3" type="primary">thiT</name>
    <name evidence="2" type="ORF">B9N56_03220</name>
    <name evidence="3" type="ORF">FOC70_05900</name>
</gene>
<feature type="transmembrane region" description="Helical" evidence="1">
    <location>
        <begin position="148"/>
        <end position="170"/>
    </location>
</feature>
<keyword evidence="1" id="KW-0472">Membrane</keyword>
<reference evidence="4" key="2">
    <citation type="submission" date="2017-04" db="EMBL/GenBank/DDBJ databases">
        <title>Finegoldia magna isolated from orthopedic joint implant-associated infections.</title>
        <authorList>
            <person name="Bjorklund S."/>
            <person name="Bruggemann H."/>
            <person name="Jensen A."/>
            <person name="Hellmark B."/>
            <person name="Soderquist B."/>
        </authorList>
    </citation>
    <scope>NUCLEOTIDE SEQUENCE [LARGE SCALE GENOMIC DNA]</scope>
    <source>
        <strain evidence="4">08T492</strain>
    </source>
</reference>
<organism evidence="2 4">
    <name type="scientific">Finegoldia magna</name>
    <name type="common">Peptostreptococcus magnus</name>
    <dbReference type="NCBI Taxonomy" id="1260"/>
    <lineage>
        <taxon>Bacteria</taxon>
        <taxon>Bacillati</taxon>
        <taxon>Bacillota</taxon>
        <taxon>Tissierellia</taxon>
        <taxon>Tissierellales</taxon>
        <taxon>Peptoniphilaceae</taxon>
        <taxon>Finegoldia</taxon>
    </lineage>
</organism>
<dbReference type="EMBL" id="NDYI01000010">
    <property type="protein sequence ID" value="OXZ38417.1"/>
    <property type="molecule type" value="Genomic_DNA"/>
</dbReference>
<reference evidence="2" key="1">
    <citation type="journal article" date="2017" name="J. Clin. Microbiol.">
        <title>Finegoldia magna Isolated from Orthopedic Joint Implant-Associated Infections.</title>
        <authorList>
            <person name="Soderquist B."/>
            <person name="Bjorklund S."/>
            <person name="Hellmark B."/>
            <person name="Jensen A."/>
            <person name="Bruggemann H."/>
        </authorList>
    </citation>
    <scope>NUCLEOTIDE SEQUENCE</scope>
    <source>
        <strain evidence="2">08T492</strain>
    </source>
</reference>
<dbReference type="Gene3D" id="1.10.1760.20">
    <property type="match status" value="1"/>
</dbReference>
<feature type="transmembrane region" description="Helical" evidence="1">
    <location>
        <begin position="33"/>
        <end position="52"/>
    </location>
</feature>
<dbReference type="RefSeq" id="WP_002838242.1">
    <property type="nucleotide sequence ID" value="NZ_CAMPWK010000030.1"/>
</dbReference>
<evidence type="ECO:0000313" key="3">
    <source>
        <dbReference type="EMBL" id="QKH79899.1"/>
    </source>
</evidence>
<dbReference type="EMBL" id="CP054000">
    <property type="protein sequence ID" value="QKH79899.1"/>
    <property type="molecule type" value="Genomic_DNA"/>
</dbReference>
<sequence>MNKNLKFMVEGAITLALTAVLNSIVIFKMPRGGSVSLAGYVPILLFGLRWGLKPGILIGLMYGILDSLVDPYVIHPIQYLLDYPIAYMALGLSGLGCNEETLSGKINIKMILACVFAVLMRGVAAILSGYVFFKDTLPKDIPALLGSFLYNITYIVPNGIIAIVVILILIKPVSKVSKK</sequence>
<dbReference type="InterPro" id="IPR012651">
    <property type="entry name" value="Thia_Transptr_ThiT"/>
</dbReference>
<proteinExistence type="predicted"/>
<keyword evidence="1" id="KW-1133">Transmembrane helix</keyword>